<dbReference type="Gene3D" id="3.40.33.10">
    <property type="entry name" value="CAP"/>
    <property type="match status" value="1"/>
</dbReference>
<evidence type="ECO:0000313" key="3">
    <source>
        <dbReference type="EMBL" id="KAI1863548.1"/>
    </source>
</evidence>
<dbReference type="SMART" id="SM00198">
    <property type="entry name" value="SCP"/>
    <property type="match status" value="1"/>
</dbReference>
<dbReference type="InterPro" id="IPR035940">
    <property type="entry name" value="CAP_sf"/>
</dbReference>
<dbReference type="InterPro" id="IPR014044">
    <property type="entry name" value="CAP_dom"/>
</dbReference>
<dbReference type="PANTHER" id="PTHR10334">
    <property type="entry name" value="CYSTEINE-RICH SECRETORY PROTEIN-RELATED"/>
    <property type="match status" value="1"/>
</dbReference>
<feature type="domain" description="SCP" evidence="2">
    <location>
        <begin position="47"/>
        <end position="186"/>
    </location>
</feature>
<keyword evidence="4" id="KW-1185">Reference proteome</keyword>
<comment type="caution">
    <text evidence="3">The sequence shown here is derived from an EMBL/GenBank/DDBJ whole genome shotgun (WGS) entry which is preliminary data.</text>
</comment>
<evidence type="ECO:0000256" key="1">
    <source>
        <dbReference type="SAM" id="SignalP"/>
    </source>
</evidence>
<dbReference type="Proteomes" id="UP000829685">
    <property type="component" value="Unassembled WGS sequence"/>
</dbReference>
<dbReference type="InterPro" id="IPR001283">
    <property type="entry name" value="CRISP-related"/>
</dbReference>
<gene>
    <name evidence="3" type="ORF">JX265_008765</name>
</gene>
<dbReference type="Pfam" id="PF00188">
    <property type="entry name" value="CAP"/>
    <property type="match status" value="1"/>
</dbReference>
<protein>
    <recommendedName>
        <fullName evidence="2">SCP domain-containing protein</fullName>
    </recommendedName>
</protein>
<evidence type="ECO:0000259" key="2">
    <source>
        <dbReference type="SMART" id="SM00198"/>
    </source>
</evidence>
<name>A0A9P9WHG2_9PEZI</name>
<dbReference type="OrthoDB" id="43654at2759"/>
<accession>A0A9P9WHG2</accession>
<dbReference type="EMBL" id="JAFIMR010000025">
    <property type="protein sequence ID" value="KAI1863548.1"/>
    <property type="molecule type" value="Genomic_DNA"/>
</dbReference>
<evidence type="ECO:0000313" key="4">
    <source>
        <dbReference type="Proteomes" id="UP000829685"/>
    </source>
</evidence>
<proteinExistence type="predicted"/>
<dbReference type="PRINTS" id="PR00837">
    <property type="entry name" value="V5TPXLIKE"/>
</dbReference>
<keyword evidence="1" id="KW-0732">Signal</keyword>
<dbReference type="SUPFAM" id="SSF55797">
    <property type="entry name" value="PR-1-like"/>
    <property type="match status" value="1"/>
</dbReference>
<dbReference type="InterPro" id="IPR034113">
    <property type="entry name" value="SCP_GAPR1-like"/>
</dbReference>
<dbReference type="CDD" id="cd05382">
    <property type="entry name" value="CAP_GAPR1-like"/>
    <property type="match status" value="1"/>
</dbReference>
<feature type="signal peptide" evidence="1">
    <location>
        <begin position="1"/>
        <end position="16"/>
    </location>
</feature>
<feature type="chain" id="PRO_5040409270" description="SCP domain-containing protein" evidence="1">
    <location>
        <begin position="17"/>
        <end position="190"/>
    </location>
</feature>
<organism evidence="3 4">
    <name type="scientific">Neoarthrinium moseri</name>
    <dbReference type="NCBI Taxonomy" id="1658444"/>
    <lineage>
        <taxon>Eukaryota</taxon>
        <taxon>Fungi</taxon>
        <taxon>Dikarya</taxon>
        <taxon>Ascomycota</taxon>
        <taxon>Pezizomycotina</taxon>
        <taxon>Sordariomycetes</taxon>
        <taxon>Xylariomycetidae</taxon>
        <taxon>Amphisphaeriales</taxon>
        <taxon>Apiosporaceae</taxon>
        <taxon>Neoarthrinium</taxon>
    </lineage>
</organism>
<reference evidence="3" key="1">
    <citation type="submission" date="2021-03" db="EMBL/GenBank/DDBJ databases">
        <title>Revisited historic fungal species revealed as producer of novel bioactive compounds through whole genome sequencing and comparative genomics.</title>
        <authorList>
            <person name="Vignolle G.A."/>
            <person name="Hochenegger N."/>
            <person name="Mach R.L."/>
            <person name="Mach-Aigner A.R."/>
            <person name="Javad Rahimi M."/>
            <person name="Salim K.A."/>
            <person name="Chan C.M."/>
            <person name="Lim L.B.L."/>
            <person name="Cai F."/>
            <person name="Druzhinina I.S."/>
            <person name="U'Ren J.M."/>
            <person name="Derntl C."/>
        </authorList>
    </citation>
    <scope>NUCLEOTIDE SEQUENCE</scope>
    <source>
        <strain evidence="3">TUCIM 5799</strain>
    </source>
</reference>
<sequence>MRYSFIAALFAATVLASPQPPLPTGGVTLIDPVSVNITVEKRQSLTLDQSTALKLHNDGRAQVGSPPVQALIWDTTLTAHAQSWANYLASIDQMQHSSGTGEGENLASQFSTSGVQYPLSVSSYAWMNEKSNYHGEVIPQGNFASYGHYTQCVWRGSTKVGIAYAISNSNTYYTVARYSPAGNVVGQTPY</sequence>
<dbReference type="AlphaFoldDB" id="A0A9P9WHG2"/>